<evidence type="ECO:0000256" key="13">
    <source>
        <dbReference type="PROSITE-ProRule" id="PRU00175"/>
    </source>
</evidence>
<proteinExistence type="predicted"/>
<comment type="pathway">
    <text evidence="3">Protein modification; protein ubiquitination.</text>
</comment>
<keyword evidence="11 15" id="KW-1133">Transmembrane helix</keyword>
<keyword evidence="6 15" id="KW-0812">Transmembrane</keyword>
<feature type="domain" description="RING-type" evidence="16">
    <location>
        <begin position="103"/>
        <end position="145"/>
    </location>
</feature>
<evidence type="ECO:0000256" key="3">
    <source>
        <dbReference type="ARBA" id="ARBA00004906"/>
    </source>
</evidence>
<dbReference type="CDD" id="cd16461">
    <property type="entry name" value="RING-H2_EL5-like"/>
    <property type="match status" value="1"/>
</dbReference>
<dbReference type="EC" id="2.3.2.27" evidence="4"/>
<dbReference type="UniPathway" id="UPA00143"/>
<dbReference type="HOGENOM" id="CLU_013137_15_6_1"/>
<dbReference type="PANTHER" id="PTHR46913:SF1">
    <property type="entry name" value="RING-H2 FINGER PROTEIN ATL16"/>
    <property type="match status" value="1"/>
</dbReference>
<dbReference type="EMBL" id="KI393609">
    <property type="protein sequence ID" value="ERN07800.1"/>
    <property type="molecule type" value="Genomic_DNA"/>
</dbReference>
<dbReference type="Pfam" id="PF13639">
    <property type="entry name" value="zf-RING_2"/>
    <property type="match status" value="1"/>
</dbReference>
<evidence type="ECO:0000256" key="8">
    <source>
        <dbReference type="ARBA" id="ARBA00022771"/>
    </source>
</evidence>
<evidence type="ECO:0000256" key="15">
    <source>
        <dbReference type="SAM" id="Phobius"/>
    </source>
</evidence>
<name>W1PKZ0_AMBTC</name>
<dbReference type="GO" id="GO:0008270">
    <property type="term" value="F:zinc ion binding"/>
    <property type="evidence" value="ECO:0007669"/>
    <property type="project" value="UniProtKB-KW"/>
</dbReference>
<comment type="subcellular location">
    <subcellularLocation>
        <location evidence="2">Membrane</location>
        <topology evidence="2">Single-pass membrane protein</topology>
    </subcellularLocation>
</comment>
<evidence type="ECO:0000256" key="7">
    <source>
        <dbReference type="ARBA" id="ARBA00022723"/>
    </source>
</evidence>
<dbReference type="GO" id="GO:0061630">
    <property type="term" value="F:ubiquitin protein ligase activity"/>
    <property type="evidence" value="ECO:0007669"/>
    <property type="project" value="UniProtKB-EC"/>
</dbReference>
<dbReference type="SMART" id="SM00184">
    <property type="entry name" value="RING"/>
    <property type="match status" value="1"/>
</dbReference>
<protein>
    <recommendedName>
        <fullName evidence="4">RING-type E3 ubiquitin transferase</fullName>
        <ecNumber evidence="4">2.3.2.27</ecNumber>
    </recommendedName>
</protein>
<evidence type="ECO:0000256" key="9">
    <source>
        <dbReference type="ARBA" id="ARBA00022786"/>
    </source>
</evidence>
<keyword evidence="8 13" id="KW-0863">Zinc-finger</keyword>
<evidence type="ECO:0000256" key="6">
    <source>
        <dbReference type="ARBA" id="ARBA00022692"/>
    </source>
</evidence>
<dbReference type="InterPro" id="IPR001841">
    <property type="entry name" value="Znf_RING"/>
</dbReference>
<evidence type="ECO:0000256" key="12">
    <source>
        <dbReference type="ARBA" id="ARBA00023136"/>
    </source>
</evidence>
<evidence type="ECO:0000256" key="11">
    <source>
        <dbReference type="ARBA" id="ARBA00022989"/>
    </source>
</evidence>
<keyword evidence="7" id="KW-0479">Metal-binding</keyword>
<accession>W1PKZ0</accession>
<keyword evidence="12 15" id="KW-0472">Membrane</keyword>
<dbReference type="InterPro" id="IPR044600">
    <property type="entry name" value="ATL1/ATL16-like"/>
</dbReference>
<feature type="transmembrane region" description="Helical" evidence="15">
    <location>
        <begin position="36"/>
        <end position="63"/>
    </location>
</feature>
<evidence type="ECO:0000256" key="4">
    <source>
        <dbReference type="ARBA" id="ARBA00012483"/>
    </source>
</evidence>
<evidence type="ECO:0000259" key="16">
    <source>
        <dbReference type="PROSITE" id="PS50089"/>
    </source>
</evidence>
<dbReference type="Proteomes" id="UP000017836">
    <property type="component" value="Unassembled WGS sequence"/>
</dbReference>
<evidence type="ECO:0000256" key="2">
    <source>
        <dbReference type="ARBA" id="ARBA00004167"/>
    </source>
</evidence>
<keyword evidence="18" id="KW-1185">Reference proteome</keyword>
<evidence type="ECO:0000313" key="18">
    <source>
        <dbReference type="Proteomes" id="UP000017836"/>
    </source>
</evidence>
<gene>
    <name evidence="17" type="ORF">AMTR_s00012p00151770</name>
</gene>
<dbReference type="AlphaFoldDB" id="W1PKZ0"/>
<dbReference type="Gramene" id="ERN07800">
    <property type="protein sequence ID" value="ERN07800"/>
    <property type="gene ID" value="AMTR_s00012p00151770"/>
</dbReference>
<evidence type="ECO:0000313" key="17">
    <source>
        <dbReference type="EMBL" id="ERN07800.1"/>
    </source>
</evidence>
<sequence>MAPRWLSEPPLPPTDSPPPQLLESPPLVQPLNHSPFFYALIGIISAALLLTAYHWIAIGWCAICESRHQRGTPADPSSGLDNSSIELIPAYQYQEGQGGGDRCAVCLCDFKSGEDVRVLPECAHSFHLPCIDMWLHSHTSCPLCRTDTMSHLLASGNV</sequence>
<dbReference type="eggNOG" id="KOG0800">
    <property type="taxonomic scope" value="Eukaryota"/>
</dbReference>
<evidence type="ECO:0000256" key="14">
    <source>
        <dbReference type="SAM" id="MobiDB-lite"/>
    </source>
</evidence>
<keyword evidence="5" id="KW-0808">Transferase</keyword>
<keyword evidence="10" id="KW-0862">Zinc</keyword>
<keyword evidence="9" id="KW-0833">Ubl conjugation pathway</keyword>
<evidence type="ECO:0000256" key="10">
    <source>
        <dbReference type="ARBA" id="ARBA00022833"/>
    </source>
</evidence>
<dbReference type="Gene3D" id="3.30.40.10">
    <property type="entry name" value="Zinc/RING finger domain, C3HC4 (zinc finger)"/>
    <property type="match status" value="1"/>
</dbReference>
<dbReference type="GO" id="GO:0016020">
    <property type="term" value="C:membrane"/>
    <property type="evidence" value="ECO:0007669"/>
    <property type="project" value="UniProtKB-SubCell"/>
</dbReference>
<dbReference type="SUPFAM" id="SSF57850">
    <property type="entry name" value="RING/U-box"/>
    <property type="match status" value="1"/>
</dbReference>
<organism evidence="17 18">
    <name type="scientific">Amborella trichopoda</name>
    <dbReference type="NCBI Taxonomy" id="13333"/>
    <lineage>
        <taxon>Eukaryota</taxon>
        <taxon>Viridiplantae</taxon>
        <taxon>Streptophyta</taxon>
        <taxon>Embryophyta</taxon>
        <taxon>Tracheophyta</taxon>
        <taxon>Spermatophyta</taxon>
        <taxon>Magnoliopsida</taxon>
        <taxon>Amborellales</taxon>
        <taxon>Amborellaceae</taxon>
        <taxon>Amborella</taxon>
    </lineage>
</organism>
<dbReference type="PANTHER" id="PTHR46913">
    <property type="entry name" value="RING-H2 FINGER PROTEIN ATL16"/>
    <property type="match status" value="1"/>
</dbReference>
<dbReference type="OMA" id="WSEPTCA"/>
<feature type="region of interest" description="Disordered" evidence="14">
    <location>
        <begin position="1"/>
        <end position="25"/>
    </location>
</feature>
<comment type="catalytic activity">
    <reaction evidence="1">
        <text>S-ubiquitinyl-[E2 ubiquitin-conjugating enzyme]-L-cysteine + [acceptor protein]-L-lysine = [E2 ubiquitin-conjugating enzyme]-L-cysteine + N(6)-ubiquitinyl-[acceptor protein]-L-lysine.</text>
        <dbReference type="EC" id="2.3.2.27"/>
    </reaction>
</comment>
<feature type="compositionally biased region" description="Pro residues" evidence="14">
    <location>
        <begin position="9"/>
        <end position="20"/>
    </location>
</feature>
<evidence type="ECO:0000256" key="5">
    <source>
        <dbReference type="ARBA" id="ARBA00022679"/>
    </source>
</evidence>
<reference evidence="18" key="1">
    <citation type="journal article" date="2013" name="Science">
        <title>The Amborella genome and the evolution of flowering plants.</title>
        <authorList>
            <consortium name="Amborella Genome Project"/>
        </authorList>
    </citation>
    <scope>NUCLEOTIDE SEQUENCE [LARGE SCALE GENOMIC DNA]</scope>
</reference>
<dbReference type="PROSITE" id="PS50089">
    <property type="entry name" value="ZF_RING_2"/>
    <property type="match status" value="1"/>
</dbReference>
<dbReference type="InterPro" id="IPR013083">
    <property type="entry name" value="Znf_RING/FYVE/PHD"/>
</dbReference>
<dbReference type="GO" id="GO:0016567">
    <property type="term" value="P:protein ubiquitination"/>
    <property type="evidence" value="ECO:0000318"/>
    <property type="project" value="GO_Central"/>
</dbReference>
<evidence type="ECO:0000256" key="1">
    <source>
        <dbReference type="ARBA" id="ARBA00000900"/>
    </source>
</evidence>